<evidence type="ECO:0000313" key="11">
    <source>
        <dbReference type="Proteomes" id="UP000494040"/>
    </source>
</evidence>
<feature type="binding site" evidence="5">
    <location>
        <position position="258"/>
    </location>
    <ligand>
        <name>FAD</name>
        <dbReference type="ChEBI" id="CHEBI:57692"/>
    </ligand>
</feature>
<dbReference type="GO" id="GO:0050660">
    <property type="term" value="F:flavin adenine dinucleotide binding"/>
    <property type="evidence" value="ECO:0007669"/>
    <property type="project" value="InterPro"/>
</dbReference>
<evidence type="ECO:0000256" key="1">
    <source>
        <dbReference type="ARBA" id="ARBA00001974"/>
    </source>
</evidence>
<dbReference type="Gene3D" id="3.50.50.60">
    <property type="entry name" value="FAD/NAD(P)-binding domain"/>
    <property type="match status" value="1"/>
</dbReference>
<protein>
    <recommendedName>
        <fullName evidence="8 9">Glucose-methanol-choline oxidoreductase N-terminal domain-containing protein</fullName>
    </recommendedName>
</protein>
<dbReference type="PIRSF" id="PIRSF000137">
    <property type="entry name" value="Alcohol_oxidase"/>
    <property type="match status" value="1"/>
</dbReference>
<dbReference type="PANTHER" id="PTHR11552:SF147">
    <property type="entry name" value="CHOLINE DEHYDROGENASE, MITOCHONDRIAL"/>
    <property type="match status" value="1"/>
</dbReference>
<evidence type="ECO:0000259" key="9">
    <source>
        <dbReference type="PROSITE" id="PS00624"/>
    </source>
</evidence>
<dbReference type="PANTHER" id="PTHR11552">
    <property type="entry name" value="GLUCOSE-METHANOL-CHOLINE GMC OXIDOREDUCTASE"/>
    <property type="match status" value="1"/>
</dbReference>
<dbReference type="InterPro" id="IPR036188">
    <property type="entry name" value="FAD/NAD-bd_sf"/>
</dbReference>
<keyword evidence="7" id="KW-0732">Signal</keyword>
<dbReference type="InterPro" id="IPR007867">
    <property type="entry name" value="GMC_OxRtase_C"/>
</dbReference>
<dbReference type="Gene3D" id="3.30.560.10">
    <property type="entry name" value="Glucose Oxidase, domain 3"/>
    <property type="match status" value="1"/>
</dbReference>
<dbReference type="RefSeq" id="XP_024085453.1">
    <property type="nucleotide sequence ID" value="XM_024229685.1"/>
</dbReference>
<dbReference type="InterPro" id="IPR000172">
    <property type="entry name" value="GMC_OxRdtase_N"/>
</dbReference>
<evidence type="ECO:0000256" key="7">
    <source>
        <dbReference type="SAM" id="SignalP"/>
    </source>
</evidence>
<keyword evidence="11" id="KW-1185">Reference proteome</keyword>
<dbReference type="Pfam" id="PF00732">
    <property type="entry name" value="GMC_oxred_N"/>
    <property type="match status" value="1"/>
</dbReference>
<dbReference type="GeneID" id="106666277"/>
<feature type="domain" description="Glucose-methanol-choline oxidoreductase N-terminal" evidence="9">
    <location>
        <begin position="300"/>
        <end position="314"/>
    </location>
</feature>
<dbReference type="OMA" id="FFCITRP"/>
<feature type="binding site" evidence="5">
    <location>
        <position position="122"/>
    </location>
    <ligand>
        <name>FAD</name>
        <dbReference type="ChEBI" id="CHEBI:57692"/>
    </ligand>
</feature>
<comment type="similarity">
    <text evidence="2 6">Belongs to the GMC oxidoreductase family.</text>
</comment>
<accession>A0A8I6SNQ3</accession>
<reference evidence="10" key="1">
    <citation type="submission" date="2022-01" db="UniProtKB">
        <authorList>
            <consortium name="EnsemblMetazoa"/>
        </authorList>
    </citation>
    <scope>IDENTIFICATION</scope>
</reference>
<dbReference type="PROSITE" id="PS00624">
    <property type="entry name" value="GMC_OXRED_2"/>
    <property type="match status" value="1"/>
</dbReference>
<keyword evidence="3 6" id="KW-0285">Flavoprotein</keyword>
<organism evidence="10 11">
    <name type="scientific">Cimex lectularius</name>
    <name type="common">Bed bug</name>
    <name type="synonym">Acanthia lectularia</name>
    <dbReference type="NCBI Taxonomy" id="79782"/>
    <lineage>
        <taxon>Eukaryota</taxon>
        <taxon>Metazoa</taxon>
        <taxon>Ecdysozoa</taxon>
        <taxon>Arthropoda</taxon>
        <taxon>Hexapoda</taxon>
        <taxon>Insecta</taxon>
        <taxon>Pterygota</taxon>
        <taxon>Neoptera</taxon>
        <taxon>Paraneoptera</taxon>
        <taxon>Hemiptera</taxon>
        <taxon>Heteroptera</taxon>
        <taxon>Panheteroptera</taxon>
        <taxon>Cimicomorpha</taxon>
        <taxon>Cimicidae</taxon>
        <taxon>Cimex</taxon>
    </lineage>
</organism>
<dbReference type="InterPro" id="IPR012132">
    <property type="entry name" value="GMC_OxRdtase"/>
</dbReference>
<evidence type="ECO:0000256" key="5">
    <source>
        <dbReference type="PIRSR" id="PIRSR000137-2"/>
    </source>
</evidence>
<feature type="chain" id="PRO_5035145920" description="Glucose-methanol-choline oxidoreductase N-terminal domain-containing protein" evidence="7">
    <location>
        <begin position="16"/>
        <end position="589"/>
    </location>
</feature>
<feature type="domain" description="Glucose-methanol-choline oxidoreductase N-terminal" evidence="8">
    <location>
        <begin position="120"/>
        <end position="143"/>
    </location>
</feature>
<evidence type="ECO:0000259" key="8">
    <source>
        <dbReference type="PROSITE" id="PS00623"/>
    </source>
</evidence>
<dbReference type="GO" id="GO:0016614">
    <property type="term" value="F:oxidoreductase activity, acting on CH-OH group of donors"/>
    <property type="evidence" value="ECO:0007669"/>
    <property type="project" value="InterPro"/>
</dbReference>
<dbReference type="OrthoDB" id="269227at2759"/>
<sequence>MILQLIEFLPLLVASVYLYFYEDVDPKRKPVDIDENRLSGIYDFIIVGAGSAGCVLANRLSEISYWNILLIEAGGDENALTDSPFLNIYTHTKEFDWGYNTTIQPRACRARQGQCNYPRGRVLGGSSTVNGLMYVRGNPYDFDNWEAMGNHGWSFKDVLPYFIKQENVSTTDLPRDVHGFNGPQSVQFQRHVSKIADYYYKAGEEFGFKFIDYNGLHQIGIGPAQVSMVGSTRASTAKGYLNPIRKRKNLHIVKHAEVMKLVFEENTLQEEKKRVLGVIFSHKGVKKYVEASKEVIISAGAINTPKLLMLSGIGPKNHLRGLGIPVIADLPVGNNLQDHLCVPVYMQVNKHIGIRDEEVFSRKAIMRYTKNKSGPLTTNGYEAIVFVNVFDPKSLLQNVEWYLTSFRMFVAENPANIKENVVAPIVINVNPSSIGTVRLNPLKPQGPPLIDTNYLGADEDMLILREGIRLLFDFFSTPTLASLKPQIYFKEFGNCVQFKNMIDQLIDCIITQYSATLYHPVGTAKMGPKSDLTSVVSPELIVHGFENLRVIDASIMPKITRGNTNAPTIMIAEKGADIIKFSYHTKSTY</sequence>
<dbReference type="SUPFAM" id="SSF54373">
    <property type="entry name" value="FAD-linked reductases, C-terminal domain"/>
    <property type="match status" value="1"/>
</dbReference>
<evidence type="ECO:0000256" key="6">
    <source>
        <dbReference type="RuleBase" id="RU003968"/>
    </source>
</evidence>
<dbReference type="EnsemblMetazoa" id="XM_024229685.1">
    <property type="protein sequence ID" value="XP_024085453.1"/>
    <property type="gene ID" value="LOC106666277"/>
</dbReference>
<proteinExistence type="inferred from homology"/>
<comment type="cofactor">
    <cofactor evidence="1 5">
        <name>FAD</name>
        <dbReference type="ChEBI" id="CHEBI:57692"/>
    </cofactor>
</comment>
<evidence type="ECO:0000256" key="3">
    <source>
        <dbReference type="ARBA" id="ARBA00022630"/>
    </source>
</evidence>
<dbReference type="Proteomes" id="UP000494040">
    <property type="component" value="Unassembled WGS sequence"/>
</dbReference>
<evidence type="ECO:0000256" key="4">
    <source>
        <dbReference type="ARBA" id="ARBA00022827"/>
    </source>
</evidence>
<keyword evidence="4 5" id="KW-0274">FAD</keyword>
<evidence type="ECO:0000313" key="10">
    <source>
        <dbReference type="EnsemblMetazoa" id="XP_024085453.1"/>
    </source>
</evidence>
<dbReference type="AlphaFoldDB" id="A0A8I6SNQ3"/>
<feature type="signal peptide" evidence="7">
    <location>
        <begin position="1"/>
        <end position="15"/>
    </location>
</feature>
<name>A0A8I6SNQ3_CIMLE</name>
<dbReference type="Pfam" id="PF05199">
    <property type="entry name" value="GMC_oxred_C"/>
    <property type="match status" value="1"/>
</dbReference>
<dbReference type="SUPFAM" id="SSF51905">
    <property type="entry name" value="FAD/NAD(P)-binding domain"/>
    <property type="match status" value="1"/>
</dbReference>
<evidence type="ECO:0000256" key="2">
    <source>
        <dbReference type="ARBA" id="ARBA00010790"/>
    </source>
</evidence>
<dbReference type="KEGG" id="clec:106666277"/>
<dbReference type="PROSITE" id="PS00623">
    <property type="entry name" value="GMC_OXRED_1"/>
    <property type="match status" value="1"/>
</dbReference>